<dbReference type="SUPFAM" id="SSF55287">
    <property type="entry name" value="RPB5-like RNA polymerase subunit"/>
    <property type="match status" value="1"/>
</dbReference>
<sequence>MGTSLDVRNHEMVPDHQIMDEEEVADLLATYHITLEQLPKIYHDDPAAKAIGGEVGNVIRIIRDSRTAGRAEAYRLVVKRPKK</sequence>
<dbReference type="InterPro" id="IPR000783">
    <property type="entry name" value="RNA_pol_subH/Rpb5_C"/>
</dbReference>
<evidence type="ECO:0000256" key="1">
    <source>
        <dbReference type="ARBA" id="ARBA00022478"/>
    </source>
</evidence>
<dbReference type="GO" id="GO:0006366">
    <property type="term" value="P:transcription by RNA polymerase II"/>
    <property type="evidence" value="ECO:0007669"/>
    <property type="project" value="TreeGrafter"/>
</dbReference>
<dbReference type="AlphaFoldDB" id="A0A1M4MKD5"/>
<dbReference type="InterPro" id="IPR035913">
    <property type="entry name" value="RPB5-like_sf"/>
</dbReference>
<comment type="catalytic activity">
    <reaction evidence="3">
        <text>RNA(n) + a ribonucleoside 5'-triphosphate = RNA(n+1) + diphosphate</text>
        <dbReference type="Rhea" id="RHEA:21248"/>
        <dbReference type="Rhea" id="RHEA-COMP:14527"/>
        <dbReference type="Rhea" id="RHEA-COMP:17342"/>
        <dbReference type="ChEBI" id="CHEBI:33019"/>
        <dbReference type="ChEBI" id="CHEBI:61557"/>
        <dbReference type="ChEBI" id="CHEBI:140395"/>
        <dbReference type="EC" id="2.7.7.6"/>
    </reaction>
</comment>
<reference evidence="5 6" key="1">
    <citation type="submission" date="2016-08" db="EMBL/GenBank/DDBJ databases">
        <authorList>
            <person name="Seilhamer J.J."/>
        </authorList>
    </citation>
    <scope>NUCLEOTIDE SEQUENCE [LARGE SCALE GENOMIC DNA]</scope>
    <source>
        <strain evidence="5">L21-II-0</strain>
    </source>
</reference>
<dbReference type="STRING" id="118126.L21_1273"/>
<comment type="subcellular location">
    <subcellularLocation>
        <location evidence="3">Cytoplasm</location>
    </subcellularLocation>
</comment>
<dbReference type="OrthoDB" id="30537at2157"/>
<keyword evidence="3" id="KW-0963">Cytoplasm</keyword>
<keyword evidence="3" id="KW-0548">Nucleotidyltransferase</keyword>
<protein>
    <recommendedName>
        <fullName evidence="3">DNA-directed RNA polymerase subunit Rpo5</fullName>
        <ecNumber evidence="3">2.7.7.6</ecNumber>
    </recommendedName>
    <alternativeName>
        <fullName evidence="3">DNA-directed RNA polymerase subunit H</fullName>
    </alternativeName>
</protein>
<evidence type="ECO:0000256" key="2">
    <source>
        <dbReference type="ARBA" id="ARBA00023163"/>
    </source>
</evidence>
<dbReference type="Pfam" id="PF01191">
    <property type="entry name" value="RNA_pol_Rpb5_C"/>
    <property type="match status" value="1"/>
</dbReference>
<dbReference type="GO" id="GO:0000428">
    <property type="term" value="C:DNA-directed RNA polymerase complex"/>
    <property type="evidence" value="ECO:0007669"/>
    <property type="project" value="UniProtKB-KW"/>
</dbReference>
<evidence type="ECO:0000256" key="3">
    <source>
        <dbReference type="HAMAP-Rule" id="MF_00025"/>
    </source>
</evidence>
<keyword evidence="1 3" id="KW-0240">DNA-directed RNA polymerase</keyword>
<dbReference type="GO" id="GO:0003677">
    <property type="term" value="F:DNA binding"/>
    <property type="evidence" value="ECO:0007669"/>
    <property type="project" value="InterPro"/>
</dbReference>
<dbReference type="Proteomes" id="UP000184671">
    <property type="component" value="Unassembled WGS sequence"/>
</dbReference>
<comment type="function">
    <text evidence="3">DNA-dependent RNA polymerase (RNAP) catalyzes the transcription of DNA into RNA using the four ribonucleoside triphosphates as substrates.</text>
</comment>
<accession>A0A1M4MKD5</accession>
<dbReference type="Gene3D" id="3.90.940.20">
    <property type="entry name" value="RPB5-like RNA polymerase subunit"/>
    <property type="match status" value="1"/>
</dbReference>
<name>A0A1M4MKD5_9EURY</name>
<dbReference type="GO" id="GO:0042797">
    <property type="term" value="P:tRNA transcription by RNA polymerase III"/>
    <property type="evidence" value="ECO:0007669"/>
    <property type="project" value="TreeGrafter"/>
</dbReference>
<dbReference type="NCBIfam" id="NF007129">
    <property type="entry name" value="PRK09570.1"/>
    <property type="match status" value="1"/>
</dbReference>
<evidence type="ECO:0000259" key="4">
    <source>
        <dbReference type="Pfam" id="PF01191"/>
    </source>
</evidence>
<dbReference type="GO" id="GO:0003899">
    <property type="term" value="F:DNA-directed RNA polymerase activity"/>
    <property type="evidence" value="ECO:0007669"/>
    <property type="project" value="UniProtKB-UniRule"/>
</dbReference>
<dbReference type="PANTHER" id="PTHR10535">
    <property type="entry name" value="DNA-DIRECTED RNA POLYMERASES I, II, AND III SUBUNIT RPABC1"/>
    <property type="match status" value="1"/>
</dbReference>
<proteinExistence type="inferred from homology"/>
<dbReference type="HAMAP" id="MF_00025">
    <property type="entry name" value="RNApol_Rpo5_RPB5"/>
    <property type="match status" value="1"/>
</dbReference>
<organism evidence="5 6">
    <name type="scientific">Methanoculleus chikugoensis</name>
    <dbReference type="NCBI Taxonomy" id="118126"/>
    <lineage>
        <taxon>Archaea</taxon>
        <taxon>Methanobacteriati</taxon>
        <taxon>Methanobacteriota</taxon>
        <taxon>Stenosarchaea group</taxon>
        <taxon>Methanomicrobia</taxon>
        <taxon>Methanomicrobiales</taxon>
        <taxon>Methanomicrobiaceae</taxon>
        <taxon>Methanoculleus</taxon>
    </lineage>
</organism>
<dbReference type="GO" id="GO:0006362">
    <property type="term" value="P:transcription elongation by RNA polymerase I"/>
    <property type="evidence" value="ECO:0007669"/>
    <property type="project" value="TreeGrafter"/>
</dbReference>
<keyword evidence="2 3" id="KW-0804">Transcription</keyword>
<dbReference type="GO" id="GO:0005737">
    <property type="term" value="C:cytoplasm"/>
    <property type="evidence" value="ECO:0007669"/>
    <property type="project" value="UniProtKB-SubCell"/>
</dbReference>
<evidence type="ECO:0000313" key="6">
    <source>
        <dbReference type="Proteomes" id="UP000184671"/>
    </source>
</evidence>
<dbReference type="RefSeq" id="WP_074369643.1">
    <property type="nucleotide sequence ID" value="NZ_FMID01000029.1"/>
</dbReference>
<comment type="similarity">
    <text evidence="3">Belongs to the archaeal Rpo5/eukaryotic RPB5 RNA polymerase subunit family.</text>
</comment>
<dbReference type="PANTHER" id="PTHR10535:SF0">
    <property type="entry name" value="DNA-DIRECTED RNA POLYMERASES I, II, AND III SUBUNIT RPABC1"/>
    <property type="match status" value="1"/>
</dbReference>
<dbReference type="InterPro" id="IPR014381">
    <property type="entry name" value="Arch_Rpo5/euc_Rpb5"/>
</dbReference>
<dbReference type="EC" id="2.7.7.6" evidence="3"/>
<feature type="domain" description="RNA polymerase subunit H/Rpb5 C-terminal" evidence="4">
    <location>
        <begin position="6"/>
        <end position="77"/>
    </location>
</feature>
<evidence type="ECO:0000313" key="5">
    <source>
        <dbReference type="EMBL" id="SCL75374.1"/>
    </source>
</evidence>
<keyword evidence="3" id="KW-0808">Transferase</keyword>
<comment type="subunit">
    <text evidence="3">Part of the RNA polymerase complex.</text>
</comment>
<gene>
    <name evidence="3" type="primary">rpo5</name>
    <name evidence="3" type="synonym">rpoH</name>
    <name evidence="5" type="ORF">L21_1273</name>
</gene>
<dbReference type="EMBL" id="FMID01000029">
    <property type="protein sequence ID" value="SCL75374.1"/>
    <property type="molecule type" value="Genomic_DNA"/>
</dbReference>